<proteinExistence type="predicted"/>
<dbReference type="InterPro" id="IPR027417">
    <property type="entry name" value="P-loop_NTPase"/>
</dbReference>
<evidence type="ECO:0000259" key="1">
    <source>
        <dbReference type="Pfam" id="PF13521"/>
    </source>
</evidence>
<dbReference type="Pfam" id="PF13521">
    <property type="entry name" value="AAA_28"/>
    <property type="match status" value="1"/>
</dbReference>
<dbReference type="PANTHER" id="PTHR34932:SF1">
    <property type="entry name" value="TRPL TRANSLOCATION DEFECT PROTEIN 14"/>
    <property type="match status" value="1"/>
</dbReference>
<dbReference type="Gene3D" id="3.40.50.300">
    <property type="entry name" value="P-loop containing nucleotide triphosphate hydrolases"/>
    <property type="match status" value="1"/>
</dbReference>
<protein>
    <submittedName>
        <fullName evidence="3">NadR/Ttd14 AAA domain-containing protein</fullName>
    </submittedName>
</protein>
<evidence type="ECO:0000313" key="3">
    <source>
        <dbReference type="WBParaSite" id="jg25596"/>
    </source>
</evidence>
<organism evidence="2 3">
    <name type="scientific">Ditylenchus dipsaci</name>
    <dbReference type="NCBI Taxonomy" id="166011"/>
    <lineage>
        <taxon>Eukaryota</taxon>
        <taxon>Metazoa</taxon>
        <taxon>Ecdysozoa</taxon>
        <taxon>Nematoda</taxon>
        <taxon>Chromadorea</taxon>
        <taxon>Rhabditida</taxon>
        <taxon>Tylenchina</taxon>
        <taxon>Tylenchomorpha</taxon>
        <taxon>Sphaerularioidea</taxon>
        <taxon>Anguinidae</taxon>
        <taxon>Anguininae</taxon>
        <taxon>Ditylenchus</taxon>
    </lineage>
</organism>
<dbReference type="GO" id="GO:0070300">
    <property type="term" value="F:phosphatidic acid binding"/>
    <property type="evidence" value="ECO:0007669"/>
    <property type="project" value="TreeGrafter"/>
</dbReference>
<dbReference type="WBParaSite" id="jg25596">
    <property type="protein sequence ID" value="jg25596"/>
    <property type="gene ID" value="jg25596"/>
</dbReference>
<accession>A0A915E164</accession>
<feature type="domain" description="NadR/Ttd14 AAA" evidence="1">
    <location>
        <begin position="12"/>
        <end position="184"/>
    </location>
</feature>
<name>A0A915E164_9BILA</name>
<sequence length="223" mass="26073">MKKNKFGKFYCKIVLTGGPCAGKSTAQRLIADRILADFSDRWRVFVVSEASSLLYKGRVKRAAMNEVQVEQWQEDILRTIIQLENVYEHIAENEELRNTIIICDRGAMDPKAYATEDQWCRILEKVGVTEQDILARYQYVIQIAIAPREYYIGIQNNPYRRESFEEAQEKDEKYNLIWKDHPNLIKITNEQATHNLEEGWNKKFADIFEVIQQILSKANGSNY</sequence>
<dbReference type="InterPro" id="IPR053227">
    <property type="entry name" value="TRPL-trafficking_regulator"/>
</dbReference>
<dbReference type="GO" id="GO:0045494">
    <property type="term" value="P:photoreceptor cell maintenance"/>
    <property type="evidence" value="ECO:0007669"/>
    <property type="project" value="TreeGrafter"/>
</dbReference>
<evidence type="ECO:0000313" key="2">
    <source>
        <dbReference type="Proteomes" id="UP000887574"/>
    </source>
</evidence>
<dbReference type="InterPro" id="IPR038727">
    <property type="entry name" value="NadR/Ttd14_AAA_dom"/>
</dbReference>
<dbReference type="PANTHER" id="PTHR34932">
    <property type="entry name" value="TRPL TRANSLOCATION DEFECT PROTEIN 14"/>
    <property type="match status" value="1"/>
</dbReference>
<reference evidence="3" key="1">
    <citation type="submission" date="2022-11" db="UniProtKB">
        <authorList>
            <consortium name="WormBaseParasite"/>
        </authorList>
    </citation>
    <scope>IDENTIFICATION</scope>
</reference>
<dbReference type="Proteomes" id="UP000887574">
    <property type="component" value="Unplaced"/>
</dbReference>
<dbReference type="GO" id="GO:0005525">
    <property type="term" value="F:GTP binding"/>
    <property type="evidence" value="ECO:0007669"/>
    <property type="project" value="TreeGrafter"/>
</dbReference>
<keyword evidence="2" id="KW-1185">Reference proteome</keyword>
<dbReference type="GO" id="GO:0035091">
    <property type="term" value="F:phosphatidylinositol binding"/>
    <property type="evidence" value="ECO:0007669"/>
    <property type="project" value="TreeGrafter"/>
</dbReference>
<dbReference type="AlphaFoldDB" id="A0A915E164"/>
<dbReference type="SUPFAM" id="SSF52540">
    <property type="entry name" value="P-loop containing nucleoside triphosphate hydrolases"/>
    <property type="match status" value="1"/>
</dbReference>